<dbReference type="InterPro" id="IPR002656">
    <property type="entry name" value="Acyl_transf_3_dom"/>
</dbReference>
<keyword evidence="1" id="KW-0472">Membrane</keyword>
<feature type="domain" description="Acyltransferase 3" evidence="2">
    <location>
        <begin position="12"/>
        <end position="342"/>
    </location>
</feature>
<dbReference type="Pfam" id="PF01757">
    <property type="entry name" value="Acyl_transf_3"/>
    <property type="match status" value="1"/>
</dbReference>
<feature type="transmembrane region" description="Helical" evidence="1">
    <location>
        <begin position="168"/>
        <end position="186"/>
    </location>
</feature>
<feature type="transmembrane region" description="Helical" evidence="1">
    <location>
        <begin position="231"/>
        <end position="248"/>
    </location>
</feature>
<reference evidence="3 4" key="1">
    <citation type="submission" date="2023-12" db="EMBL/GenBank/DDBJ databases">
        <title>the genome sequence of Hyalangium sp. s54d21.</title>
        <authorList>
            <person name="Zhang X."/>
        </authorList>
    </citation>
    <scope>NUCLEOTIDE SEQUENCE [LARGE SCALE GENOMIC DNA]</scope>
    <source>
        <strain evidence="4">s54d21</strain>
    </source>
</reference>
<organism evidence="3 4">
    <name type="scientific">Hyalangium rubrum</name>
    <dbReference type="NCBI Taxonomy" id="3103134"/>
    <lineage>
        <taxon>Bacteria</taxon>
        <taxon>Pseudomonadati</taxon>
        <taxon>Myxococcota</taxon>
        <taxon>Myxococcia</taxon>
        <taxon>Myxococcales</taxon>
        <taxon>Cystobacterineae</taxon>
        <taxon>Archangiaceae</taxon>
        <taxon>Hyalangium</taxon>
    </lineage>
</organism>
<feature type="transmembrane region" description="Helical" evidence="1">
    <location>
        <begin position="285"/>
        <end position="305"/>
    </location>
</feature>
<comment type="caution">
    <text evidence="3">The sequence shown here is derived from an EMBL/GenBank/DDBJ whole genome shotgun (WGS) entry which is preliminary data.</text>
</comment>
<keyword evidence="4" id="KW-1185">Reference proteome</keyword>
<dbReference type="PANTHER" id="PTHR23028">
    <property type="entry name" value="ACETYLTRANSFERASE"/>
    <property type="match status" value="1"/>
</dbReference>
<feature type="transmembrane region" description="Helical" evidence="1">
    <location>
        <begin position="140"/>
        <end position="161"/>
    </location>
</feature>
<sequence>MLEHPRRTFRTLDGMRGAAAFAVMTHHAGWLFGPLHMRHAYMAVDLFFVLSGFVLAFAYQARFEAGMSAAAFMRMRLIRLYPLYLLGIVFSGAWIAFNLFFQREVFLAQTQSWTWEQFRTSLLHSIFFLPSPTLGAGPPALYPLNIAAWSLLFELVINGVYALLWRWLTPRVLVALVTVSAIWLGWDSLHHGSLNHGWTWNGVGVALSRVCFSFFAGVLIHFVAQRLSASMRVSPYVLIALMLVLLYVKPPAPFLGVYDLLCAIVLFPLLVLLGTRTEPGTRAQAVFAFSGLVSYALYAVHYPLIFVATDALLALGLDAGNLGPWSGLVFSVLVIAGCWLLDRFYDVPLRAVLSPRPAQRAFTR</sequence>
<keyword evidence="1" id="KW-1133">Transmembrane helix</keyword>
<dbReference type="Proteomes" id="UP001291309">
    <property type="component" value="Unassembled WGS sequence"/>
</dbReference>
<feature type="transmembrane region" description="Helical" evidence="1">
    <location>
        <begin position="39"/>
        <end position="59"/>
    </location>
</feature>
<gene>
    <name evidence="3" type="ORF">SYV04_29670</name>
</gene>
<protein>
    <submittedName>
        <fullName evidence="3">Acyltransferase</fullName>
        <ecNumber evidence="3">2.3.-.-</ecNumber>
    </submittedName>
</protein>
<dbReference type="PANTHER" id="PTHR23028:SF134">
    <property type="entry name" value="PUTATIVE (AFU_ORTHOLOGUE AFUA_4G08520)-RELATED"/>
    <property type="match status" value="1"/>
</dbReference>
<dbReference type="GO" id="GO:0016746">
    <property type="term" value="F:acyltransferase activity"/>
    <property type="evidence" value="ECO:0007669"/>
    <property type="project" value="UniProtKB-KW"/>
</dbReference>
<keyword evidence="3" id="KW-0012">Acyltransferase</keyword>
<dbReference type="EC" id="2.3.-.-" evidence="3"/>
<evidence type="ECO:0000259" key="2">
    <source>
        <dbReference type="Pfam" id="PF01757"/>
    </source>
</evidence>
<evidence type="ECO:0000313" key="3">
    <source>
        <dbReference type="EMBL" id="MDY7230601.1"/>
    </source>
</evidence>
<dbReference type="EMBL" id="JAXIVS010000011">
    <property type="protein sequence ID" value="MDY7230601.1"/>
    <property type="molecule type" value="Genomic_DNA"/>
</dbReference>
<feature type="transmembrane region" description="Helical" evidence="1">
    <location>
        <begin position="325"/>
        <end position="341"/>
    </location>
</feature>
<evidence type="ECO:0000256" key="1">
    <source>
        <dbReference type="SAM" id="Phobius"/>
    </source>
</evidence>
<feature type="transmembrane region" description="Helical" evidence="1">
    <location>
        <begin position="206"/>
        <end position="224"/>
    </location>
</feature>
<feature type="transmembrane region" description="Helical" evidence="1">
    <location>
        <begin position="80"/>
        <end position="101"/>
    </location>
</feature>
<keyword evidence="3" id="KW-0808">Transferase</keyword>
<accession>A0ABU5HAV4</accession>
<feature type="transmembrane region" description="Helical" evidence="1">
    <location>
        <begin position="254"/>
        <end position="273"/>
    </location>
</feature>
<evidence type="ECO:0000313" key="4">
    <source>
        <dbReference type="Proteomes" id="UP001291309"/>
    </source>
</evidence>
<keyword evidence="1" id="KW-0812">Transmembrane</keyword>
<dbReference type="RefSeq" id="WP_321549343.1">
    <property type="nucleotide sequence ID" value="NZ_JAXIVS010000011.1"/>
</dbReference>
<dbReference type="InterPro" id="IPR050879">
    <property type="entry name" value="Acyltransferase_3"/>
</dbReference>
<name>A0ABU5HAV4_9BACT</name>
<proteinExistence type="predicted"/>